<protein>
    <recommendedName>
        <fullName evidence="4">dihydroneopterin aldolase</fullName>
        <ecNumber evidence="4">4.1.2.25</ecNumber>
    </recommendedName>
    <alternativeName>
        <fullName evidence="7">7,8-dihydroneopterin aldolase</fullName>
    </alternativeName>
</protein>
<dbReference type="PANTHER" id="PTHR42844:SF1">
    <property type="entry name" value="DIHYDRONEOPTERIN ALDOLASE 1-RELATED"/>
    <property type="match status" value="1"/>
</dbReference>
<feature type="region of interest" description="Disordered" evidence="8">
    <location>
        <begin position="1"/>
        <end position="27"/>
    </location>
</feature>
<dbReference type="GO" id="GO:0004150">
    <property type="term" value="F:dihydroneopterin aldolase activity"/>
    <property type="evidence" value="ECO:0007669"/>
    <property type="project" value="UniProtKB-EC"/>
</dbReference>
<evidence type="ECO:0000256" key="6">
    <source>
        <dbReference type="ARBA" id="ARBA00023239"/>
    </source>
</evidence>
<dbReference type="SUPFAM" id="SSF55620">
    <property type="entry name" value="Tetrahydrobiopterin biosynthesis enzymes-like"/>
    <property type="match status" value="1"/>
</dbReference>
<feature type="domain" description="Dihydroneopterin aldolase/epimerase" evidence="9">
    <location>
        <begin position="40"/>
        <end position="150"/>
    </location>
</feature>
<evidence type="ECO:0000313" key="10">
    <source>
        <dbReference type="EMBL" id="PMS37948.1"/>
    </source>
</evidence>
<evidence type="ECO:0000256" key="5">
    <source>
        <dbReference type="ARBA" id="ARBA00022909"/>
    </source>
</evidence>
<accession>A0A2N7X883</accession>
<dbReference type="RefSeq" id="WP_018438886.1">
    <property type="nucleotide sequence ID" value="NZ_KB890164.1"/>
</dbReference>
<dbReference type="EC" id="4.1.2.25" evidence="4"/>
<comment type="similarity">
    <text evidence="3">Belongs to the DHNA family.</text>
</comment>
<keyword evidence="11" id="KW-1185">Reference proteome</keyword>
<evidence type="ECO:0000256" key="4">
    <source>
        <dbReference type="ARBA" id="ARBA00013043"/>
    </source>
</evidence>
<comment type="pathway">
    <text evidence="2">Cofactor biosynthesis; tetrahydrofolate biosynthesis; 2-amino-4-hydroxy-6-hydroxymethyl-7,8-dihydropteridine diphosphate from 7,8-dihydroneopterin triphosphate: step 3/4.</text>
</comment>
<evidence type="ECO:0000256" key="3">
    <source>
        <dbReference type="ARBA" id="ARBA00005708"/>
    </source>
</evidence>
<dbReference type="GO" id="GO:0046656">
    <property type="term" value="P:folic acid biosynthetic process"/>
    <property type="evidence" value="ECO:0007669"/>
    <property type="project" value="UniProtKB-KW"/>
</dbReference>
<sequence>MDRIDTARLAPFPSGPNTQEPAIAGSPQSRPAVAQALDIVFIEGFVGQTVIGIDAPEHHAPQPVRMDLAVGVPMLKACVTDRIEDTINYAEVRGALHALLASHGVELLEALAEKVAHLLIRDFGAHWVRVSIAKPAKFDDVTAVGVTIERRRGALPGVAGTWAALGAGLVPN</sequence>
<evidence type="ECO:0000256" key="7">
    <source>
        <dbReference type="ARBA" id="ARBA00032903"/>
    </source>
</evidence>
<organism evidence="10 11">
    <name type="scientific">Trinickia symbiotica</name>
    <dbReference type="NCBI Taxonomy" id="863227"/>
    <lineage>
        <taxon>Bacteria</taxon>
        <taxon>Pseudomonadati</taxon>
        <taxon>Pseudomonadota</taxon>
        <taxon>Betaproteobacteria</taxon>
        <taxon>Burkholderiales</taxon>
        <taxon>Burkholderiaceae</taxon>
        <taxon>Trinickia</taxon>
    </lineage>
</organism>
<gene>
    <name evidence="10" type="ORF">C0Z20_03795</name>
</gene>
<evidence type="ECO:0000313" key="11">
    <source>
        <dbReference type="Proteomes" id="UP000235777"/>
    </source>
</evidence>
<dbReference type="InterPro" id="IPR006157">
    <property type="entry name" value="FolB_dom"/>
</dbReference>
<evidence type="ECO:0000256" key="8">
    <source>
        <dbReference type="SAM" id="MobiDB-lite"/>
    </source>
</evidence>
<dbReference type="PANTHER" id="PTHR42844">
    <property type="entry name" value="DIHYDRONEOPTERIN ALDOLASE 1-RELATED"/>
    <property type="match status" value="1"/>
</dbReference>
<proteinExistence type="inferred from homology"/>
<dbReference type="SMART" id="SM00905">
    <property type="entry name" value="FolB"/>
    <property type="match status" value="1"/>
</dbReference>
<dbReference type="STRING" id="863227.GCA_000373005_00378"/>
<evidence type="ECO:0000259" key="9">
    <source>
        <dbReference type="SMART" id="SM00905"/>
    </source>
</evidence>
<dbReference type="Proteomes" id="UP000235777">
    <property type="component" value="Unassembled WGS sequence"/>
</dbReference>
<dbReference type="AlphaFoldDB" id="A0A2N7X883"/>
<comment type="caution">
    <text evidence="10">The sequence shown here is derived from an EMBL/GenBank/DDBJ whole genome shotgun (WGS) entry which is preliminary data.</text>
</comment>
<comment type="catalytic activity">
    <reaction evidence="1">
        <text>7,8-dihydroneopterin = 6-hydroxymethyl-7,8-dihydropterin + glycolaldehyde</text>
        <dbReference type="Rhea" id="RHEA:10540"/>
        <dbReference type="ChEBI" id="CHEBI:17001"/>
        <dbReference type="ChEBI" id="CHEBI:17071"/>
        <dbReference type="ChEBI" id="CHEBI:44841"/>
        <dbReference type="EC" id="4.1.2.25"/>
    </reaction>
</comment>
<dbReference type="InterPro" id="IPR006156">
    <property type="entry name" value="Dihydroneopterin_aldolase"/>
</dbReference>
<keyword evidence="5" id="KW-0289">Folate biosynthesis</keyword>
<dbReference type="NCBIfam" id="TIGR00526">
    <property type="entry name" value="folB_dom"/>
    <property type="match status" value="1"/>
</dbReference>
<dbReference type="Pfam" id="PF02152">
    <property type="entry name" value="FolB"/>
    <property type="match status" value="1"/>
</dbReference>
<name>A0A2N7X883_9BURK</name>
<reference evidence="10 11" key="1">
    <citation type="submission" date="2018-01" db="EMBL/GenBank/DDBJ databases">
        <title>Whole genome analyses suggest that Burkholderia sensu lato contains two further novel genera in the rhizoxinica-symbiotica group Mycetohabitans gen. nov., and Trinickia gen. nov.: implications for the evolution of diazotrophy and nodulation in the Burkholderiaceae.</title>
        <authorList>
            <person name="Estrada-de los Santos P."/>
            <person name="Palmer M."/>
            <person name="Chavez-Ramirez B."/>
            <person name="Beukes C."/>
            <person name="Steenkamp E.T."/>
            <person name="Hirsch A.M."/>
            <person name="Manyaka P."/>
            <person name="Maluk M."/>
            <person name="Lafos M."/>
            <person name="Crook M."/>
            <person name="Gross E."/>
            <person name="Simon M.F."/>
            <person name="Bueno dos Reis Junior F."/>
            <person name="Poole P.S."/>
            <person name="Venter S.N."/>
            <person name="James E.K."/>
        </authorList>
    </citation>
    <scope>NUCLEOTIDE SEQUENCE [LARGE SCALE GENOMIC DNA]</scope>
    <source>
        <strain evidence="10 11">JPY 581</strain>
    </source>
</reference>
<dbReference type="OrthoDB" id="9810587at2"/>
<keyword evidence="6" id="KW-0456">Lyase</keyword>
<dbReference type="Gene3D" id="3.30.1130.10">
    <property type="match status" value="1"/>
</dbReference>
<evidence type="ECO:0000256" key="2">
    <source>
        <dbReference type="ARBA" id="ARBA00005013"/>
    </source>
</evidence>
<dbReference type="GO" id="GO:0005737">
    <property type="term" value="C:cytoplasm"/>
    <property type="evidence" value="ECO:0007669"/>
    <property type="project" value="TreeGrafter"/>
</dbReference>
<evidence type="ECO:0000256" key="1">
    <source>
        <dbReference type="ARBA" id="ARBA00001353"/>
    </source>
</evidence>
<dbReference type="EMBL" id="PNYC01000002">
    <property type="protein sequence ID" value="PMS37948.1"/>
    <property type="molecule type" value="Genomic_DNA"/>
</dbReference>
<dbReference type="InterPro" id="IPR043133">
    <property type="entry name" value="GTP-CH-I_C/QueF"/>
</dbReference>